<dbReference type="Proteomes" id="UP000735302">
    <property type="component" value="Unassembled WGS sequence"/>
</dbReference>
<dbReference type="AlphaFoldDB" id="A0AAV3YK41"/>
<evidence type="ECO:0008006" key="3">
    <source>
        <dbReference type="Google" id="ProtNLM"/>
    </source>
</evidence>
<dbReference type="EMBL" id="BLXT01000981">
    <property type="protein sequence ID" value="GFN82403.1"/>
    <property type="molecule type" value="Genomic_DNA"/>
</dbReference>
<comment type="caution">
    <text evidence="1">The sequence shown here is derived from an EMBL/GenBank/DDBJ whole genome shotgun (WGS) entry which is preliminary data.</text>
</comment>
<name>A0AAV3YK41_9GAST</name>
<reference evidence="1 2" key="1">
    <citation type="journal article" date="2021" name="Elife">
        <title>Chloroplast acquisition without the gene transfer in kleptoplastic sea slugs, Plakobranchus ocellatus.</title>
        <authorList>
            <person name="Maeda T."/>
            <person name="Takahashi S."/>
            <person name="Yoshida T."/>
            <person name="Shimamura S."/>
            <person name="Takaki Y."/>
            <person name="Nagai Y."/>
            <person name="Toyoda A."/>
            <person name="Suzuki Y."/>
            <person name="Arimoto A."/>
            <person name="Ishii H."/>
            <person name="Satoh N."/>
            <person name="Nishiyama T."/>
            <person name="Hasebe M."/>
            <person name="Maruyama T."/>
            <person name="Minagawa J."/>
            <person name="Obokata J."/>
            <person name="Shigenobu S."/>
        </authorList>
    </citation>
    <scope>NUCLEOTIDE SEQUENCE [LARGE SCALE GENOMIC DNA]</scope>
</reference>
<accession>A0AAV3YK41</accession>
<sequence>MDGSSTEDKFIFYSLVVLLSHLCKSVEEKTCKLKVLAKCLRKIIRWHREKSLLSNIVIFSDCQALVQALKSSGRADVKVVIADTLTWIQWLPSHVTIISDGQVHALANRGNHVL</sequence>
<keyword evidence="2" id="KW-1185">Reference proteome</keyword>
<gene>
    <name evidence="1" type="ORF">PoB_000890900</name>
</gene>
<proteinExistence type="predicted"/>
<evidence type="ECO:0000313" key="2">
    <source>
        <dbReference type="Proteomes" id="UP000735302"/>
    </source>
</evidence>
<evidence type="ECO:0000313" key="1">
    <source>
        <dbReference type="EMBL" id="GFN82403.1"/>
    </source>
</evidence>
<protein>
    <recommendedName>
        <fullName evidence="3">RNase H type-1 domain-containing protein</fullName>
    </recommendedName>
</protein>
<organism evidence="1 2">
    <name type="scientific">Plakobranchus ocellatus</name>
    <dbReference type="NCBI Taxonomy" id="259542"/>
    <lineage>
        <taxon>Eukaryota</taxon>
        <taxon>Metazoa</taxon>
        <taxon>Spiralia</taxon>
        <taxon>Lophotrochozoa</taxon>
        <taxon>Mollusca</taxon>
        <taxon>Gastropoda</taxon>
        <taxon>Heterobranchia</taxon>
        <taxon>Euthyneura</taxon>
        <taxon>Panpulmonata</taxon>
        <taxon>Sacoglossa</taxon>
        <taxon>Placobranchoidea</taxon>
        <taxon>Plakobranchidae</taxon>
        <taxon>Plakobranchus</taxon>
    </lineage>
</organism>